<evidence type="ECO:0000313" key="3">
    <source>
        <dbReference type="Proteomes" id="UP001165121"/>
    </source>
</evidence>
<dbReference type="AlphaFoldDB" id="A0A9W6XPL8"/>
<keyword evidence="3" id="KW-1185">Reference proteome</keyword>
<dbReference type="Proteomes" id="UP001165121">
    <property type="component" value="Unassembled WGS sequence"/>
</dbReference>
<comment type="caution">
    <text evidence="2">The sequence shown here is derived from an EMBL/GenBank/DDBJ whole genome shotgun (WGS) entry which is preliminary data.</text>
</comment>
<dbReference type="EMBL" id="BSXT01001618">
    <property type="protein sequence ID" value="GMF43987.1"/>
    <property type="molecule type" value="Genomic_DNA"/>
</dbReference>
<evidence type="ECO:0000313" key="2">
    <source>
        <dbReference type="EMBL" id="GMF43987.1"/>
    </source>
</evidence>
<sequence>MFLTACGLRWSSELWLANLRMIEFACWLGSETHGSATRPARDRVTKNEDLGSGECFYFYTNSIESTQYKGSNDDYEQYYVFGKPSYVETCTGGSTTGAGNTTMTPATPSLPTTIPAEDTQTDASFTTAPTTVYPGNTPAAASKVAGDANVSTEDYPTEPAAPRGCTSKARRSERG</sequence>
<feature type="region of interest" description="Disordered" evidence="1">
    <location>
        <begin position="126"/>
        <end position="175"/>
    </location>
</feature>
<protein>
    <submittedName>
        <fullName evidence="2">Unnamed protein product</fullName>
    </submittedName>
</protein>
<organism evidence="2 3">
    <name type="scientific">Phytophthora fragariaefolia</name>
    <dbReference type="NCBI Taxonomy" id="1490495"/>
    <lineage>
        <taxon>Eukaryota</taxon>
        <taxon>Sar</taxon>
        <taxon>Stramenopiles</taxon>
        <taxon>Oomycota</taxon>
        <taxon>Peronosporomycetes</taxon>
        <taxon>Peronosporales</taxon>
        <taxon>Peronosporaceae</taxon>
        <taxon>Phytophthora</taxon>
    </lineage>
</organism>
<proteinExistence type="predicted"/>
<reference evidence="2" key="1">
    <citation type="submission" date="2023-04" db="EMBL/GenBank/DDBJ databases">
        <title>Phytophthora fragariaefolia NBRC 109709.</title>
        <authorList>
            <person name="Ichikawa N."/>
            <person name="Sato H."/>
            <person name="Tonouchi N."/>
        </authorList>
    </citation>
    <scope>NUCLEOTIDE SEQUENCE</scope>
    <source>
        <strain evidence="2">NBRC 109709</strain>
    </source>
</reference>
<name>A0A9W6XPL8_9STRA</name>
<evidence type="ECO:0000256" key="1">
    <source>
        <dbReference type="SAM" id="MobiDB-lite"/>
    </source>
</evidence>
<dbReference type="OrthoDB" id="119923at2759"/>
<accession>A0A9W6XPL8</accession>
<gene>
    <name evidence="2" type="ORF">Pfra01_001512800</name>
</gene>